<dbReference type="InterPro" id="IPR006675">
    <property type="entry name" value="HDIG_dom"/>
</dbReference>
<dbReference type="Pfam" id="PF01966">
    <property type="entry name" value="HD"/>
    <property type="match status" value="1"/>
</dbReference>
<dbReference type="NCBIfam" id="TIGR00277">
    <property type="entry name" value="HDIG"/>
    <property type="match status" value="1"/>
</dbReference>
<dbReference type="InterPro" id="IPR006674">
    <property type="entry name" value="HD_domain"/>
</dbReference>
<dbReference type="Proteomes" id="UP001524478">
    <property type="component" value="Unassembled WGS sequence"/>
</dbReference>
<keyword evidence="9" id="KW-1185">Reference proteome</keyword>
<evidence type="ECO:0000256" key="2">
    <source>
        <dbReference type="ARBA" id="ARBA00022723"/>
    </source>
</evidence>
<dbReference type="GO" id="GO:0008803">
    <property type="term" value="F:bis(5'-nucleosyl)-tetraphosphatase (symmetrical) activity"/>
    <property type="evidence" value="ECO:0007669"/>
    <property type="project" value="UniProtKB-EC"/>
</dbReference>
<organism evidence="8 9">
    <name type="scientific">Tissierella carlieri</name>
    <dbReference type="NCBI Taxonomy" id="689904"/>
    <lineage>
        <taxon>Bacteria</taxon>
        <taxon>Bacillati</taxon>
        <taxon>Bacillota</taxon>
        <taxon>Tissierellia</taxon>
        <taxon>Tissierellales</taxon>
        <taxon>Tissierellaceae</taxon>
        <taxon>Tissierella</taxon>
    </lineage>
</organism>
<dbReference type="RefSeq" id="WP_256311623.1">
    <property type="nucleotide sequence ID" value="NZ_JANGAC010000008.1"/>
</dbReference>
<evidence type="ECO:0000256" key="1">
    <source>
        <dbReference type="ARBA" id="ARBA00012506"/>
    </source>
</evidence>
<evidence type="ECO:0000256" key="6">
    <source>
        <dbReference type="ARBA" id="ARBA00049417"/>
    </source>
</evidence>
<protein>
    <recommendedName>
        <fullName evidence="1">bis(5'-nucleosyl)-tetraphosphatase (symmetrical)</fullName>
        <ecNumber evidence="1">3.6.1.41</ecNumber>
    </recommendedName>
</protein>
<evidence type="ECO:0000313" key="9">
    <source>
        <dbReference type="Proteomes" id="UP001524478"/>
    </source>
</evidence>
<feature type="domain" description="HD" evidence="7">
    <location>
        <begin position="17"/>
        <end position="132"/>
    </location>
</feature>
<evidence type="ECO:0000259" key="7">
    <source>
        <dbReference type="PROSITE" id="PS51831"/>
    </source>
</evidence>
<dbReference type="PANTHER" id="PTHR35795:SF1">
    <property type="entry name" value="BIS(5'-NUCLEOSYL)-TETRAPHOSPHATASE, SYMMETRICAL"/>
    <property type="match status" value="1"/>
</dbReference>
<keyword evidence="2" id="KW-0479">Metal-binding</keyword>
<evidence type="ECO:0000256" key="4">
    <source>
        <dbReference type="ARBA" id="ARBA00022801"/>
    </source>
</evidence>
<name>A0ABT1SB78_9FIRM</name>
<dbReference type="EC" id="3.6.1.41" evidence="1"/>
<keyword evidence="5" id="KW-0408">Iron</keyword>
<comment type="catalytic activity">
    <reaction evidence="6">
        <text>P(1),P(4)-bis(5'-adenosyl) tetraphosphate + H2O = 2 ADP + 2 H(+)</text>
        <dbReference type="Rhea" id="RHEA:24252"/>
        <dbReference type="ChEBI" id="CHEBI:15377"/>
        <dbReference type="ChEBI" id="CHEBI:15378"/>
        <dbReference type="ChEBI" id="CHEBI:58141"/>
        <dbReference type="ChEBI" id="CHEBI:456216"/>
        <dbReference type="EC" id="3.6.1.41"/>
    </reaction>
</comment>
<gene>
    <name evidence="8" type="primary">yqeK</name>
    <name evidence="8" type="ORF">NE686_11590</name>
</gene>
<dbReference type="InterPro" id="IPR003607">
    <property type="entry name" value="HD/PDEase_dom"/>
</dbReference>
<dbReference type="Gene3D" id="1.10.3210.10">
    <property type="entry name" value="Hypothetical protein af1432"/>
    <property type="match status" value="1"/>
</dbReference>
<evidence type="ECO:0000256" key="3">
    <source>
        <dbReference type="ARBA" id="ARBA00022741"/>
    </source>
</evidence>
<evidence type="ECO:0000256" key="5">
    <source>
        <dbReference type="ARBA" id="ARBA00023004"/>
    </source>
</evidence>
<keyword evidence="3" id="KW-0547">Nucleotide-binding</keyword>
<dbReference type="CDD" id="cd00077">
    <property type="entry name" value="HDc"/>
    <property type="match status" value="1"/>
</dbReference>
<accession>A0ABT1SB78</accession>
<dbReference type="InterPro" id="IPR051094">
    <property type="entry name" value="Diverse_Catalytic_Enzymes"/>
</dbReference>
<dbReference type="EMBL" id="JANGAC010000008">
    <property type="protein sequence ID" value="MCQ4923734.1"/>
    <property type="molecule type" value="Genomic_DNA"/>
</dbReference>
<dbReference type="NCBIfam" id="TIGR00488">
    <property type="entry name" value="bis(5'-nucleosyl)-tetraphosphatase (symmetrical) YqeK"/>
    <property type="match status" value="1"/>
</dbReference>
<dbReference type="SUPFAM" id="SSF109604">
    <property type="entry name" value="HD-domain/PDEase-like"/>
    <property type="match status" value="1"/>
</dbReference>
<sequence length="190" mass="22205">MDKSLENKLIKSIGEKRYNHSIRVMETAIELAHTYNIDIEKIKTAAILHDCAKIIDETYLLKRASDFDIILDACMEYNHELIHGPLGAKIAKEEYGIKDSEILDAIYYHTTGREKMSILDKIIYMADYIEPYRNFPGVEEVRRLAFDNLNKALLLAMEKTIIFLIERNKVIYPDTIRARNYLIIESRFDK</sequence>
<comment type="caution">
    <text evidence="8">The sequence shown here is derived from an EMBL/GenBank/DDBJ whole genome shotgun (WGS) entry which is preliminary data.</text>
</comment>
<evidence type="ECO:0000313" key="8">
    <source>
        <dbReference type="EMBL" id="MCQ4923734.1"/>
    </source>
</evidence>
<dbReference type="SMART" id="SM00471">
    <property type="entry name" value="HDc"/>
    <property type="match status" value="1"/>
</dbReference>
<keyword evidence="4 8" id="KW-0378">Hydrolase</keyword>
<dbReference type="PROSITE" id="PS51831">
    <property type="entry name" value="HD"/>
    <property type="match status" value="1"/>
</dbReference>
<dbReference type="InterPro" id="IPR005249">
    <property type="entry name" value="YqeK"/>
</dbReference>
<proteinExistence type="predicted"/>
<dbReference type="PANTHER" id="PTHR35795">
    <property type="entry name" value="SLR1885 PROTEIN"/>
    <property type="match status" value="1"/>
</dbReference>
<reference evidence="8 9" key="1">
    <citation type="submission" date="2022-06" db="EMBL/GenBank/DDBJ databases">
        <title>Isolation of gut microbiota from human fecal samples.</title>
        <authorList>
            <person name="Pamer E.G."/>
            <person name="Barat B."/>
            <person name="Waligurski E."/>
            <person name="Medina S."/>
            <person name="Paddock L."/>
            <person name="Mostad J."/>
        </authorList>
    </citation>
    <scope>NUCLEOTIDE SEQUENCE [LARGE SCALE GENOMIC DNA]</scope>
    <source>
        <strain evidence="8 9">DFI.7.95</strain>
    </source>
</reference>